<accession>A0A6S7KW94</accession>
<name>A0A6S7KW94_PARCT</name>
<reference evidence="1" key="1">
    <citation type="submission" date="2020-04" db="EMBL/GenBank/DDBJ databases">
        <authorList>
            <person name="Alioto T."/>
            <person name="Alioto T."/>
            <person name="Gomez Garrido J."/>
        </authorList>
    </citation>
    <scope>NUCLEOTIDE SEQUENCE</scope>
    <source>
        <strain evidence="1">A484AB</strain>
    </source>
</reference>
<evidence type="ECO:0000313" key="1">
    <source>
        <dbReference type="EMBL" id="CAB4032113.1"/>
    </source>
</evidence>
<proteinExistence type="predicted"/>
<organism evidence="1 2">
    <name type="scientific">Paramuricea clavata</name>
    <name type="common">Red gorgonian</name>
    <name type="synonym">Violescent sea-whip</name>
    <dbReference type="NCBI Taxonomy" id="317549"/>
    <lineage>
        <taxon>Eukaryota</taxon>
        <taxon>Metazoa</taxon>
        <taxon>Cnidaria</taxon>
        <taxon>Anthozoa</taxon>
        <taxon>Octocorallia</taxon>
        <taxon>Malacalcyonacea</taxon>
        <taxon>Plexauridae</taxon>
        <taxon>Paramuricea</taxon>
    </lineage>
</organism>
<evidence type="ECO:0000313" key="2">
    <source>
        <dbReference type="Proteomes" id="UP001152795"/>
    </source>
</evidence>
<feature type="non-terminal residue" evidence="1">
    <location>
        <position position="1"/>
    </location>
</feature>
<protein>
    <submittedName>
        <fullName evidence="1">Uncharacterized protein</fullName>
    </submittedName>
</protein>
<gene>
    <name evidence="1" type="ORF">PACLA_8A035160</name>
</gene>
<keyword evidence="2" id="KW-1185">Reference proteome</keyword>
<sequence length="103" mass="12132">HKECENLVEVTESRRVLHFKDLDKISVVYCDFKEQNGKALNRDSRSRKDNFKNILNMKIRNGCLQKFGNGTEDGKEFLKYEVKNQEWWNSLTRSYTVVKGPGM</sequence>
<dbReference type="Proteomes" id="UP001152795">
    <property type="component" value="Unassembled WGS sequence"/>
</dbReference>
<feature type="non-terminal residue" evidence="1">
    <location>
        <position position="103"/>
    </location>
</feature>
<dbReference type="EMBL" id="CACRXK020018136">
    <property type="protein sequence ID" value="CAB4032113.1"/>
    <property type="molecule type" value="Genomic_DNA"/>
</dbReference>
<dbReference type="AlphaFoldDB" id="A0A6S7KW94"/>
<comment type="caution">
    <text evidence="1">The sequence shown here is derived from an EMBL/GenBank/DDBJ whole genome shotgun (WGS) entry which is preliminary data.</text>
</comment>